<keyword evidence="1" id="KW-0067">ATP-binding</keyword>
<reference evidence="1" key="1">
    <citation type="submission" date="2020-08" db="EMBL/GenBank/DDBJ databases">
        <title>Multicomponent nature underlies the extraordinary mechanical properties of spider dragline silk.</title>
        <authorList>
            <person name="Kono N."/>
            <person name="Nakamura H."/>
            <person name="Mori M."/>
            <person name="Yoshida Y."/>
            <person name="Ohtoshi R."/>
            <person name="Malay A.D."/>
            <person name="Moran D.A.P."/>
            <person name="Tomita M."/>
            <person name="Numata K."/>
            <person name="Arakawa K."/>
        </authorList>
    </citation>
    <scope>NUCLEOTIDE SEQUENCE</scope>
</reference>
<proteinExistence type="predicted"/>
<keyword evidence="1" id="KW-0547">Nucleotide-binding</keyword>
<dbReference type="Proteomes" id="UP000886998">
    <property type="component" value="Unassembled WGS sequence"/>
</dbReference>
<evidence type="ECO:0000313" key="1">
    <source>
        <dbReference type="EMBL" id="GFY37476.1"/>
    </source>
</evidence>
<dbReference type="GO" id="GO:0004386">
    <property type="term" value="F:helicase activity"/>
    <property type="evidence" value="ECO:0007669"/>
    <property type="project" value="UniProtKB-KW"/>
</dbReference>
<dbReference type="EMBL" id="BMAV01000315">
    <property type="protein sequence ID" value="GFY37476.1"/>
    <property type="molecule type" value="Genomic_DNA"/>
</dbReference>
<keyword evidence="1" id="KW-0347">Helicase</keyword>
<dbReference type="AlphaFoldDB" id="A0A8X6WP02"/>
<keyword evidence="1" id="KW-0378">Hydrolase</keyword>
<keyword evidence="2" id="KW-1185">Reference proteome</keyword>
<sequence>MNIELCSSVKSVQYFGQYVNEVSDLGVFSVQNANDEVVSYQNGRYISTSEAIWRILSFSIHECFPAVTNLDIHLGYGQRIYFDPSNVHEVINNPRNTTLMVVFDPCYNDEFAVSLLYEEIPFNKQIRIPIVTLRYSCGGSSRHIS</sequence>
<evidence type="ECO:0000313" key="2">
    <source>
        <dbReference type="Proteomes" id="UP000886998"/>
    </source>
</evidence>
<organism evidence="1 2">
    <name type="scientific">Trichonephila inaurata madagascariensis</name>
    <dbReference type="NCBI Taxonomy" id="2747483"/>
    <lineage>
        <taxon>Eukaryota</taxon>
        <taxon>Metazoa</taxon>
        <taxon>Ecdysozoa</taxon>
        <taxon>Arthropoda</taxon>
        <taxon>Chelicerata</taxon>
        <taxon>Arachnida</taxon>
        <taxon>Araneae</taxon>
        <taxon>Araneomorphae</taxon>
        <taxon>Entelegynae</taxon>
        <taxon>Araneoidea</taxon>
        <taxon>Nephilidae</taxon>
        <taxon>Trichonephila</taxon>
        <taxon>Trichonephila inaurata</taxon>
    </lineage>
</organism>
<dbReference type="OrthoDB" id="1728974at2759"/>
<name>A0A8X6WP02_9ARAC</name>
<gene>
    <name evidence="1" type="primary">SFRICE_021692</name>
    <name evidence="1" type="ORF">TNIN_291161</name>
</gene>
<accession>A0A8X6WP02</accession>
<protein>
    <submittedName>
        <fullName evidence="1">ATP-dependent DNA helicase</fullName>
    </submittedName>
</protein>
<comment type="caution">
    <text evidence="1">The sequence shown here is derived from an EMBL/GenBank/DDBJ whole genome shotgun (WGS) entry which is preliminary data.</text>
</comment>